<evidence type="ECO:0000313" key="2">
    <source>
        <dbReference type="EMBL" id="KAJ5206899.1"/>
    </source>
</evidence>
<protein>
    <recommendedName>
        <fullName evidence="1">Azaphilone pigments biosynthesis cluster protein L N-terminal domain-containing protein</fullName>
    </recommendedName>
</protein>
<dbReference type="OrthoDB" id="4525385at2759"/>
<comment type="caution">
    <text evidence="2">The sequence shown here is derived from an EMBL/GenBank/DDBJ whole genome shotgun (WGS) entry which is preliminary data.</text>
</comment>
<keyword evidence="3" id="KW-1185">Reference proteome</keyword>
<name>A0A9W9T2D4_9EURO</name>
<reference evidence="2" key="2">
    <citation type="journal article" date="2023" name="IMA Fungus">
        <title>Comparative genomic study of the Penicillium genus elucidates a diverse pangenome and 15 lateral gene transfer events.</title>
        <authorList>
            <person name="Petersen C."/>
            <person name="Sorensen T."/>
            <person name="Nielsen M.R."/>
            <person name="Sondergaard T.E."/>
            <person name="Sorensen J.L."/>
            <person name="Fitzpatrick D.A."/>
            <person name="Frisvad J.C."/>
            <person name="Nielsen K.L."/>
        </authorList>
    </citation>
    <scope>NUCLEOTIDE SEQUENCE</scope>
    <source>
        <strain evidence="2">IBT 16849</strain>
    </source>
</reference>
<evidence type="ECO:0000313" key="3">
    <source>
        <dbReference type="Proteomes" id="UP001150879"/>
    </source>
</evidence>
<accession>A0A9W9T2D4</accession>
<reference evidence="2" key="1">
    <citation type="submission" date="2022-11" db="EMBL/GenBank/DDBJ databases">
        <authorList>
            <person name="Petersen C."/>
        </authorList>
    </citation>
    <scope>NUCLEOTIDE SEQUENCE</scope>
    <source>
        <strain evidence="2">IBT 16849</strain>
    </source>
</reference>
<dbReference type="AlphaFoldDB" id="A0A9W9T2D4"/>
<organism evidence="2 3">
    <name type="scientific">Penicillium cf. griseofulvum</name>
    <dbReference type="NCBI Taxonomy" id="2972120"/>
    <lineage>
        <taxon>Eukaryota</taxon>
        <taxon>Fungi</taxon>
        <taxon>Dikarya</taxon>
        <taxon>Ascomycota</taxon>
        <taxon>Pezizomycotina</taxon>
        <taxon>Eurotiomycetes</taxon>
        <taxon>Eurotiomycetidae</taxon>
        <taxon>Eurotiales</taxon>
        <taxon>Aspergillaceae</taxon>
        <taxon>Penicillium</taxon>
    </lineage>
</organism>
<dbReference type="EMBL" id="JAPQKP010000002">
    <property type="protein sequence ID" value="KAJ5206899.1"/>
    <property type="molecule type" value="Genomic_DNA"/>
</dbReference>
<dbReference type="Pfam" id="PF17111">
    <property type="entry name" value="PigL_N"/>
    <property type="match status" value="1"/>
</dbReference>
<dbReference type="Proteomes" id="UP001150879">
    <property type="component" value="Unassembled WGS sequence"/>
</dbReference>
<evidence type="ECO:0000259" key="1">
    <source>
        <dbReference type="Pfam" id="PF17111"/>
    </source>
</evidence>
<proteinExistence type="predicted"/>
<sequence length="215" mass="24557">MSNSVDLDVNPLQWVVSAFQSSTNLYIEIQNFQRMGKFPEIKGRDLLNELRDLNETLDALGKVFSPLKEVLDTSVFDFSKLENPLHTCGKACEDFKHQIEQSSSTSVWNNIRYWNRIQIMGDKVDHFQQLLCGYKMAFAIVIMDVDRRNDPAIAAHPGYKPLIKATRDKISALIQHNKDFLVARISPDATTLRLQQTEMSSLRNCLEFCDIAEAS</sequence>
<feature type="domain" description="Azaphilone pigments biosynthesis cluster protein L N-terminal" evidence="1">
    <location>
        <begin position="14"/>
        <end position="209"/>
    </location>
</feature>
<gene>
    <name evidence="2" type="ORF">N7472_003347</name>
</gene>
<dbReference type="InterPro" id="IPR031348">
    <property type="entry name" value="PigL_N"/>
</dbReference>